<dbReference type="Pfam" id="PF01636">
    <property type="entry name" value="APH"/>
    <property type="match status" value="1"/>
</dbReference>
<proteinExistence type="predicted"/>
<gene>
    <name evidence="2" type="ORF">Atai01_03690</name>
</gene>
<dbReference type="InterPro" id="IPR011009">
    <property type="entry name" value="Kinase-like_dom_sf"/>
</dbReference>
<dbReference type="InterPro" id="IPR002575">
    <property type="entry name" value="Aminoglycoside_PTrfase"/>
</dbReference>
<dbReference type="EMBL" id="BSTI01000001">
    <property type="protein sequence ID" value="GLY63750.1"/>
    <property type="molecule type" value="Genomic_DNA"/>
</dbReference>
<dbReference type="RefSeq" id="WP_285485632.1">
    <property type="nucleotide sequence ID" value="NZ_BSTI01000001.1"/>
</dbReference>
<protein>
    <recommendedName>
        <fullName evidence="1">Aminoglycoside phosphotransferase domain-containing protein</fullName>
    </recommendedName>
</protein>
<keyword evidence="3" id="KW-1185">Reference proteome</keyword>
<accession>A0A9W6QVL2</accession>
<organism evidence="2 3">
    <name type="scientific">Amycolatopsis taiwanensis</name>
    <dbReference type="NCBI Taxonomy" id="342230"/>
    <lineage>
        <taxon>Bacteria</taxon>
        <taxon>Bacillati</taxon>
        <taxon>Actinomycetota</taxon>
        <taxon>Actinomycetes</taxon>
        <taxon>Pseudonocardiales</taxon>
        <taxon>Pseudonocardiaceae</taxon>
        <taxon>Amycolatopsis</taxon>
    </lineage>
</organism>
<feature type="domain" description="Aminoglycoside phosphotransferase" evidence="1">
    <location>
        <begin position="36"/>
        <end position="221"/>
    </location>
</feature>
<dbReference type="Gene3D" id="3.90.1200.10">
    <property type="match status" value="1"/>
</dbReference>
<name>A0A9W6QVL2_9PSEU</name>
<evidence type="ECO:0000313" key="3">
    <source>
        <dbReference type="Proteomes" id="UP001165136"/>
    </source>
</evidence>
<sequence length="279" mass="29835">MDMMVQALLSRLLPGVPPEELTVCEGQFHRVVIGPDRVVCLPRTEAAATRLPRRAAVLRVLAGLGLGCRTPIPLVESDEPPFLVLSHVAGTPLTADALDDPEVADAVASQYVGLLTGLARAGADDRVRTALPAPEDRWRRFAADVRAELFGLMSADGRRRAERVLAPLDDLPVLTAAVVHGDLGAENVLWEVTDGLPRLAGVIDWDEVALGDPAEDLAAIGAGHGEDLLRRVLTLGGWANHETTTRIATISGTFALQQALAAYRDRDEDELADGLVGYR</sequence>
<dbReference type="SUPFAM" id="SSF56112">
    <property type="entry name" value="Protein kinase-like (PK-like)"/>
    <property type="match status" value="1"/>
</dbReference>
<dbReference type="AlphaFoldDB" id="A0A9W6QVL2"/>
<dbReference type="Proteomes" id="UP001165136">
    <property type="component" value="Unassembled WGS sequence"/>
</dbReference>
<comment type="caution">
    <text evidence="2">The sequence shown here is derived from an EMBL/GenBank/DDBJ whole genome shotgun (WGS) entry which is preliminary data.</text>
</comment>
<reference evidence="2" key="1">
    <citation type="submission" date="2023-03" db="EMBL/GenBank/DDBJ databases">
        <title>Amycolatopsis taiwanensis NBRC 103393.</title>
        <authorList>
            <person name="Ichikawa N."/>
            <person name="Sato H."/>
            <person name="Tonouchi N."/>
        </authorList>
    </citation>
    <scope>NUCLEOTIDE SEQUENCE</scope>
    <source>
        <strain evidence="2">NBRC 103393</strain>
    </source>
</reference>
<evidence type="ECO:0000259" key="1">
    <source>
        <dbReference type="Pfam" id="PF01636"/>
    </source>
</evidence>
<evidence type="ECO:0000313" key="2">
    <source>
        <dbReference type="EMBL" id="GLY63750.1"/>
    </source>
</evidence>